<dbReference type="KEGG" id="ete:ETEE_2011"/>
<dbReference type="Proteomes" id="UP000028681">
    <property type="component" value="Chromosome"/>
</dbReference>
<protein>
    <submittedName>
        <fullName evidence="1">Uncharacterized protein</fullName>
    </submittedName>
</protein>
<gene>
    <name evidence="1" type="ORF">ETEE_2011</name>
</gene>
<sequence>MYIKLYSVLGMARAVAEIDITQSAMRILAFAFIKYRDVIRNRQPGISR</sequence>
<name>A0A076LKP1_9GAMM</name>
<reference evidence="1 2" key="1">
    <citation type="journal article" date="2012" name="PLoS ONE">
        <title>Edwardsiella comparative phylogenomics reveal the new intra/inter-species taxonomic relationships, virulence evolution and niche adaptation mechanisms.</title>
        <authorList>
            <person name="Yang M."/>
            <person name="Lv Y."/>
            <person name="Xiao J."/>
            <person name="Wu H."/>
            <person name="Zheng H."/>
            <person name="Liu Q."/>
            <person name="Zhang Y."/>
            <person name="Wang Q."/>
        </authorList>
    </citation>
    <scope>NUCLEOTIDE SEQUENCE [LARGE SCALE GENOMIC DNA]</scope>
    <source>
        <strain evidence="2">080813</strain>
    </source>
</reference>
<evidence type="ECO:0000313" key="1">
    <source>
        <dbReference type="EMBL" id="AIJ08456.1"/>
    </source>
</evidence>
<dbReference type="EMBL" id="CP006664">
    <property type="protein sequence ID" value="AIJ08456.1"/>
    <property type="molecule type" value="Genomic_DNA"/>
</dbReference>
<evidence type="ECO:0000313" key="2">
    <source>
        <dbReference type="Proteomes" id="UP000028681"/>
    </source>
</evidence>
<organism evidence="1 2">
    <name type="scientific">Edwardsiella anguillarum ET080813</name>
    <dbReference type="NCBI Taxonomy" id="667120"/>
    <lineage>
        <taxon>Bacteria</taxon>
        <taxon>Pseudomonadati</taxon>
        <taxon>Pseudomonadota</taxon>
        <taxon>Gammaproteobacteria</taxon>
        <taxon>Enterobacterales</taxon>
        <taxon>Hafniaceae</taxon>
        <taxon>Edwardsiella</taxon>
    </lineage>
</organism>
<dbReference type="HOGENOM" id="CLU_3152255_0_0_6"/>
<dbReference type="AlphaFoldDB" id="A0A076LKP1"/>
<proteinExistence type="predicted"/>
<accession>A0A076LKP1</accession>